<keyword evidence="1" id="KW-0812">Transmembrane</keyword>
<keyword evidence="1" id="KW-1133">Transmembrane helix</keyword>
<dbReference type="Proteomes" id="UP001431572">
    <property type="component" value="Chromosome 1"/>
</dbReference>
<dbReference type="SUPFAM" id="SSF53756">
    <property type="entry name" value="UDP-Glycosyltransferase/glycogen phosphorylase"/>
    <property type="match status" value="1"/>
</dbReference>
<dbReference type="InterPro" id="IPR028098">
    <property type="entry name" value="Glyco_trans_4-like_N"/>
</dbReference>
<sequence>MKILMLTSSYPKYPGDVTAPFIEEIAQNTQKLGHKVTVLMPYHPDLHRQPVENGVKLFNFHYSPFKKWNIWGYAASLEGDVRIRPLIYLLLPFVLLSSFWHMWKLTRCERFAMIQAHWVIPNAPVAVLIGMLRKIPVVISMHGSDVYVAERLKPVGWVARWAFKRAAAVTASSPDLMQRAQKLGAPLQPHRAVVIPYGADPSVFRAPAMPRPELRRKLGFGEDEQILFCIGRLVYKKGFEYAIKALPQVLLKFPRARLIIAGQGDLHAELEEQARAACVKNQVTFTGAIQHDKVPEYLAGCDLFLLPSIVDKSGNVDGLPNTLMEALATGVPVIASNIGGVSLAVEDEVNGLLVAQRDSAALAEAICLLLSDSEKRKKFAAAGRARVERELNWTEIARRYQKVFEDAKSNAN</sequence>
<protein>
    <submittedName>
        <fullName evidence="4">Glycosyltransferase family 4 protein</fullName>
    </submittedName>
</protein>
<proteinExistence type="predicted"/>
<keyword evidence="7" id="KW-1185">Reference proteome</keyword>
<evidence type="ECO:0000313" key="4">
    <source>
        <dbReference type="EMBL" id="NWJ45056.1"/>
    </source>
</evidence>
<evidence type="ECO:0000259" key="3">
    <source>
        <dbReference type="Pfam" id="PF13579"/>
    </source>
</evidence>
<dbReference type="InterPro" id="IPR001296">
    <property type="entry name" value="Glyco_trans_1"/>
</dbReference>
<evidence type="ECO:0000313" key="5">
    <source>
        <dbReference type="EMBL" id="WJW66937.1"/>
    </source>
</evidence>
<dbReference type="PANTHER" id="PTHR12526:SF636">
    <property type="entry name" value="BLL3647 PROTEIN"/>
    <property type="match status" value="1"/>
</dbReference>
<dbReference type="CDD" id="cd03801">
    <property type="entry name" value="GT4_PimA-like"/>
    <property type="match status" value="1"/>
</dbReference>
<feature type="domain" description="Glycosyltransferase subfamily 4-like N-terminal" evidence="3">
    <location>
        <begin position="20"/>
        <end position="198"/>
    </location>
</feature>
<dbReference type="Pfam" id="PF13579">
    <property type="entry name" value="Glyco_trans_4_4"/>
    <property type="match status" value="1"/>
</dbReference>
<feature type="domain" description="Glycosyl transferase family 1" evidence="2">
    <location>
        <begin position="211"/>
        <end position="385"/>
    </location>
</feature>
<dbReference type="PANTHER" id="PTHR12526">
    <property type="entry name" value="GLYCOSYLTRANSFERASE"/>
    <property type="match status" value="1"/>
</dbReference>
<dbReference type="Gene3D" id="3.40.50.2000">
    <property type="entry name" value="Glycogen Phosphorylase B"/>
    <property type="match status" value="2"/>
</dbReference>
<evidence type="ECO:0000256" key="1">
    <source>
        <dbReference type="SAM" id="Phobius"/>
    </source>
</evidence>
<name>A0A8T7M266_9CHLR</name>
<dbReference type="EMBL" id="CP128399">
    <property type="protein sequence ID" value="WJW66937.1"/>
    <property type="molecule type" value="Genomic_DNA"/>
</dbReference>
<feature type="transmembrane region" description="Helical" evidence="1">
    <location>
        <begin position="86"/>
        <end position="103"/>
    </location>
</feature>
<reference evidence="5" key="2">
    <citation type="journal article" date="2024" name="Nature">
        <title>Anoxygenic phototroph of the Chloroflexota uses a type I reaction centre.</title>
        <authorList>
            <person name="Tsuji J.M."/>
            <person name="Shaw N.A."/>
            <person name="Nagashima S."/>
            <person name="Venkiteswaran J.J."/>
            <person name="Schiff S.L."/>
            <person name="Watanabe T."/>
            <person name="Fukui M."/>
            <person name="Hanada S."/>
            <person name="Tank M."/>
            <person name="Neufeld J.D."/>
        </authorList>
    </citation>
    <scope>NUCLEOTIDE SEQUENCE</scope>
    <source>
        <strain evidence="5">L227-S17</strain>
    </source>
</reference>
<reference evidence="4 6" key="1">
    <citation type="submission" date="2020-06" db="EMBL/GenBank/DDBJ databases">
        <title>Anoxygenic phototrophic Chloroflexota member uses a Type I reaction center.</title>
        <authorList>
            <person name="Tsuji J.M."/>
            <person name="Shaw N.A."/>
            <person name="Nagashima S."/>
            <person name="Venkiteswaran J."/>
            <person name="Schiff S.L."/>
            <person name="Hanada S."/>
            <person name="Tank M."/>
            <person name="Neufeld J.D."/>
        </authorList>
    </citation>
    <scope>NUCLEOTIDE SEQUENCE [LARGE SCALE GENOMIC DNA]</scope>
    <source>
        <strain evidence="4">L227-S17</strain>
    </source>
</reference>
<dbReference type="Pfam" id="PF00534">
    <property type="entry name" value="Glycos_transf_1"/>
    <property type="match status" value="1"/>
</dbReference>
<organism evidence="4 6">
    <name type="scientific">Candidatus Chlorohelix allophototropha</name>
    <dbReference type="NCBI Taxonomy" id="3003348"/>
    <lineage>
        <taxon>Bacteria</taxon>
        <taxon>Bacillati</taxon>
        <taxon>Chloroflexota</taxon>
        <taxon>Chloroflexia</taxon>
        <taxon>Candidatus Chloroheliales</taxon>
        <taxon>Candidatus Chloroheliaceae</taxon>
        <taxon>Candidatus Chlorohelix</taxon>
    </lineage>
</organism>
<keyword evidence="1" id="KW-0472">Membrane</keyword>
<dbReference type="Proteomes" id="UP000521676">
    <property type="component" value="Unassembled WGS sequence"/>
</dbReference>
<dbReference type="AlphaFoldDB" id="A0A8T7M266"/>
<evidence type="ECO:0000259" key="2">
    <source>
        <dbReference type="Pfam" id="PF00534"/>
    </source>
</evidence>
<gene>
    <name evidence="4" type="ORF">HXX08_04170</name>
    <name evidence="5" type="ORF">OZ401_000182</name>
</gene>
<evidence type="ECO:0000313" key="6">
    <source>
        <dbReference type="Proteomes" id="UP000521676"/>
    </source>
</evidence>
<dbReference type="EMBL" id="JACATZ010000001">
    <property type="protein sequence ID" value="NWJ45056.1"/>
    <property type="molecule type" value="Genomic_DNA"/>
</dbReference>
<dbReference type="GO" id="GO:0016757">
    <property type="term" value="F:glycosyltransferase activity"/>
    <property type="evidence" value="ECO:0007669"/>
    <property type="project" value="InterPro"/>
</dbReference>
<accession>A0A8T7M266</accession>
<dbReference type="RefSeq" id="WP_341468830.1">
    <property type="nucleotide sequence ID" value="NZ_CP128399.1"/>
</dbReference>
<evidence type="ECO:0000313" key="7">
    <source>
        <dbReference type="Proteomes" id="UP001431572"/>
    </source>
</evidence>